<dbReference type="Proteomes" id="UP000620124">
    <property type="component" value="Unassembled WGS sequence"/>
</dbReference>
<organism evidence="3 4">
    <name type="scientific">Mycena venus</name>
    <dbReference type="NCBI Taxonomy" id="2733690"/>
    <lineage>
        <taxon>Eukaryota</taxon>
        <taxon>Fungi</taxon>
        <taxon>Dikarya</taxon>
        <taxon>Basidiomycota</taxon>
        <taxon>Agaricomycotina</taxon>
        <taxon>Agaricomycetes</taxon>
        <taxon>Agaricomycetidae</taxon>
        <taxon>Agaricales</taxon>
        <taxon>Marasmiineae</taxon>
        <taxon>Mycenaceae</taxon>
        <taxon>Mycena</taxon>
    </lineage>
</organism>
<dbReference type="EMBL" id="JACAZI010000002">
    <property type="protein sequence ID" value="KAF7368541.1"/>
    <property type="molecule type" value="Genomic_DNA"/>
</dbReference>
<feature type="transmembrane region" description="Helical" evidence="2">
    <location>
        <begin position="166"/>
        <end position="188"/>
    </location>
</feature>
<feature type="compositionally biased region" description="Polar residues" evidence="1">
    <location>
        <begin position="1"/>
        <end position="14"/>
    </location>
</feature>
<proteinExistence type="predicted"/>
<dbReference type="OrthoDB" id="2644397at2759"/>
<keyword evidence="2" id="KW-0812">Transmembrane</keyword>
<sequence length="622" mass="67942">MRSSNFQSRCSDNMSPHDEDSPDTLLESAISLLRMSHKAPKSSWFTTPKALRLSSLILHSALVVMHLALLGIWARGLEHRFTVTLENQKLASFLITATSTAFGTIYSAILVFVTQALSRRRSLQMDQVLTATHDNAAAWAGIGAALLHLWYQKAVRASIGQTLTTALYLMTISGLHITISSLFSLATFNTSRSFLAATRGLPAFNGTTPNPNNFTFTLGSPSEEMDAYASGSLYFLPSVLGGITSLGLQDGSLYDVLDINVLSGNATVNASGFNITCGSVPEEKRSPLEYGGSGYWNNSNYGIFSTQVGMISDMGFEDWDSIILYSTIPIVDSSGKSGSWVDVSPPMSSSVSSVQILQCSLTLVRQLATVDAQSQKIQTIEPSFRKNSSTWLPYTAPHSNVTTDGNSFIDNWARWFIWIPGSDYLLDYSNPYDLTQASVADVFLIQKLNLPAANHSDTQNVTLHDLENALSTLVASMFWTCHCLPTYRSSFDGEFKFFLKFGNGTIELSLSDIPTPPMLLPGNGVVTEVFAEARIELNIIAVSAGLAASLILAILGLASLRGHNEDDDLPLNETGILHAIWLYRNHPELETLLEQVEHPTDENLRAAGMVKTRLVGKQVRKE</sequence>
<feature type="transmembrane region" description="Helical" evidence="2">
    <location>
        <begin position="539"/>
        <end position="560"/>
    </location>
</feature>
<comment type="caution">
    <text evidence="3">The sequence shown here is derived from an EMBL/GenBank/DDBJ whole genome shotgun (WGS) entry which is preliminary data.</text>
</comment>
<evidence type="ECO:0000256" key="2">
    <source>
        <dbReference type="SAM" id="Phobius"/>
    </source>
</evidence>
<dbReference type="AlphaFoldDB" id="A0A8H6Z276"/>
<accession>A0A8H6Z276</accession>
<feature type="transmembrane region" description="Helical" evidence="2">
    <location>
        <begin position="135"/>
        <end position="151"/>
    </location>
</feature>
<feature type="transmembrane region" description="Helical" evidence="2">
    <location>
        <begin position="50"/>
        <end position="73"/>
    </location>
</feature>
<feature type="region of interest" description="Disordered" evidence="1">
    <location>
        <begin position="1"/>
        <end position="22"/>
    </location>
</feature>
<name>A0A8H6Z276_9AGAR</name>
<feature type="transmembrane region" description="Helical" evidence="2">
    <location>
        <begin position="93"/>
        <end position="114"/>
    </location>
</feature>
<keyword evidence="2" id="KW-1133">Transmembrane helix</keyword>
<evidence type="ECO:0000256" key="1">
    <source>
        <dbReference type="SAM" id="MobiDB-lite"/>
    </source>
</evidence>
<keyword evidence="4" id="KW-1185">Reference proteome</keyword>
<reference evidence="3" key="1">
    <citation type="submission" date="2020-05" db="EMBL/GenBank/DDBJ databases">
        <title>Mycena genomes resolve the evolution of fungal bioluminescence.</title>
        <authorList>
            <person name="Tsai I.J."/>
        </authorList>
    </citation>
    <scope>NUCLEOTIDE SEQUENCE</scope>
    <source>
        <strain evidence="3">CCC161011</strain>
    </source>
</reference>
<gene>
    <name evidence="3" type="ORF">MVEN_00177400</name>
</gene>
<keyword evidence="2" id="KW-0472">Membrane</keyword>
<protein>
    <submittedName>
        <fullName evidence="3">Uncharacterized protein</fullName>
    </submittedName>
</protein>
<evidence type="ECO:0000313" key="4">
    <source>
        <dbReference type="Proteomes" id="UP000620124"/>
    </source>
</evidence>
<evidence type="ECO:0000313" key="3">
    <source>
        <dbReference type="EMBL" id="KAF7368541.1"/>
    </source>
</evidence>